<dbReference type="AlphaFoldDB" id="A0A2Y9Q4J8"/>
<gene>
    <name evidence="20" type="primary">IL2RB</name>
</gene>
<keyword evidence="8 17" id="KW-0472">Membrane</keyword>
<dbReference type="InParanoid" id="A0A2Y9Q4J8"/>
<proteinExistence type="inferred from homology"/>
<dbReference type="FunCoup" id="A0A2Y9Q4J8">
    <property type="interactions" value="237"/>
</dbReference>
<dbReference type="GO" id="GO:0016064">
    <property type="term" value="P:immunoglobulin mediated immune response"/>
    <property type="evidence" value="ECO:0007669"/>
    <property type="project" value="TreeGrafter"/>
</dbReference>
<evidence type="ECO:0000256" key="9">
    <source>
        <dbReference type="ARBA" id="ARBA00023157"/>
    </source>
</evidence>
<evidence type="ECO:0000256" key="11">
    <source>
        <dbReference type="ARBA" id="ARBA00023180"/>
    </source>
</evidence>
<accession>A0A2Y9Q4J8</accession>
<dbReference type="PANTHER" id="PTHR23037:SF30">
    <property type="entry name" value="INTERLEUKIN-2 RECEPTOR SUBUNIT BETA"/>
    <property type="match status" value="1"/>
</dbReference>
<dbReference type="PANTHER" id="PTHR23037">
    <property type="entry name" value="CYTOKINE RECEPTOR"/>
    <property type="match status" value="1"/>
</dbReference>
<evidence type="ECO:0000256" key="5">
    <source>
        <dbReference type="ARBA" id="ARBA00022692"/>
    </source>
</evidence>
<organism evidence="19 20">
    <name type="scientific">Delphinapterus leucas</name>
    <name type="common">Beluga whale</name>
    <dbReference type="NCBI Taxonomy" id="9749"/>
    <lineage>
        <taxon>Eukaryota</taxon>
        <taxon>Metazoa</taxon>
        <taxon>Chordata</taxon>
        <taxon>Craniata</taxon>
        <taxon>Vertebrata</taxon>
        <taxon>Euteleostomi</taxon>
        <taxon>Mammalia</taxon>
        <taxon>Eutheria</taxon>
        <taxon>Laurasiatheria</taxon>
        <taxon>Artiodactyla</taxon>
        <taxon>Whippomorpha</taxon>
        <taxon>Cetacea</taxon>
        <taxon>Odontoceti</taxon>
        <taxon>Monodontidae</taxon>
        <taxon>Delphinapterus</taxon>
    </lineage>
</organism>
<feature type="compositionally biased region" description="Pro residues" evidence="16">
    <location>
        <begin position="515"/>
        <end position="524"/>
    </location>
</feature>
<evidence type="ECO:0000256" key="10">
    <source>
        <dbReference type="ARBA" id="ARBA00023170"/>
    </source>
</evidence>
<evidence type="ECO:0000313" key="20">
    <source>
        <dbReference type="RefSeq" id="XP_022452565.1"/>
    </source>
</evidence>
<dbReference type="InterPro" id="IPR003531">
    <property type="entry name" value="Hempt_rcpt_S_F1_CS"/>
</dbReference>
<comment type="similarity">
    <text evidence="2">Belongs to the type I cytokine receptor family. Type 4 subfamily.</text>
</comment>
<evidence type="ECO:0000259" key="18">
    <source>
        <dbReference type="PROSITE" id="PS50853"/>
    </source>
</evidence>
<keyword evidence="11" id="KW-0325">Glycoprotein</keyword>
<keyword evidence="10 20" id="KW-0675">Receptor</keyword>
<dbReference type="KEGG" id="dle:111186349"/>
<evidence type="ECO:0000256" key="8">
    <source>
        <dbReference type="ARBA" id="ARBA00023136"/>
    </source>
</evidence>
<dbReference type="GeneID" id="111186349"/>
<keyword evidence="7 17" id="KW-1133">Transmembrane helix</keyword>
<feature type="region of interest" description="Disordered" evidence="16">
    <location>
        <begin position="474"/>
        <end position="566"/>
    </location>
</feature>
<feature type="transmembrane region" description="Helical" evidence="17">
    <location>
        <begin position="286"/>
        <end position="307"/>
    </location>
</feature>
<dbReference type="STRING" id="9749.A0A2Y9Q4J8"/>
<keyword evidence="19" id="KW-1185">Reference proteome</keyword>
<evidence type="ECO:0000256" key="14">
    <source>
        <dbReference type="ARBA" id="ARBA00032935"/>
    </source>
</evidence>
<dbReference type="GO" id="GO:0009897">
    <property type="term" value="C:external side of plasma membrane"/>
    <property type="evidence" value="ECO:0007669"/>
    <property type="project" value="TreeGrafter"/>
</dbReference>
<dbReference type="InterPro" id="IPR003961">
    <property type="entry name" value="FN3_dom"/>
</dbReference>
<sequence length="595" mass="65147">MSQLGLPSPAPTRGCDGGSCSVLVSVPPCPLAPGHPSGIYIGERYRSGGRTPEGHGHPAASHARLILPADHSKLTCFYNSRANISCAWSRDGGLQVTTCHIHAQPDKRQWNESCELLPVKPGSWACNLILGPPDSQKLTIVDVINLTVMCREGERWRRMMTHNFKPFDNIRLMPPHSLQVVHIETRRCNITWNVSQFSHYIQSNVEFEARTRSPGHSWEDTPLLTLRQNQQWISLETLAPDTLYELQVRARPQLGNHEAWSPWSQPLVFRTRPAATRRKTVPLPSMGHIVLGLCCTFGFVLLVYLLTSFRYNGLWLKKVLKCHIPDPSEFFSQLSSEHGGDFQKWLSSPFPSSSFSPSGPVPEISPLEVLDRDAKATQLLLLQQQDKGSSSSTETSGHSVTSCFTNQGYFFFHLPDALEIEACQVYFAYDPFMEEPDEGGPRVPEGALLPPLPPPPGEEDAYCTFPSGDDLLLFSPSLLGGPGPPNTALGGIGAGEERLPPTPQEGVPGDWAPQPLAPPTPEAPDPVDLQSPPEHALGEAGEEVPVPSPREGAGFPWASSSGQGQVWAPTSCLTLNTDAYLSLQELQDQDPAHTV</sequence>
<reference evidence="20" key="1">
    <citation type="submission" date="2025-08" db="UniProtKB">
        <authorList>
            <consortium name="RefSeq"/>
        </authorList>
    </citation>
    <scope>IDENTIFICATION</scope>
    <source>
        <tissue evidence="20">Blood</tissue>
    </source>
</reference>
<evidence type="ECO:0000256" key="13">
    <source>
        <dbReference type="ARBA" id="ARBA00031280"/>
    </source>
</evidence>
<comment type="subunit">
    <text evidence="12">Non-covalent dimer of an alpha and a beta subunit. IL2R exists in 3 different forms: a high affinity dimer, an intermediate affinity monomer (beta subunit), and a low affinity monomer (alpha subunit). The high and intermediate affinity forms also associate with a gamma subunit. Interacts with SHB upon interleukin stimulation.</text>
</comment>
<dbReference type="Proteomes" id="UP000248483">
    <property type="component" value="Unplaced"/>
</dbReference>
<dbReference type="RefSeq" id="XP_022452565.1">
    <property type="nucleotide sequence ID" value="XM_022596857.1"/>
</dbReference>
<evidence type="ECO:0000256" key="15">
    <source>
        <dbReference type="ARBA" id="ARBA00045664"/>
    </source>
</evidence>
<dbReference type="Gene3D" id="2.60.40.10">
    <property type="entry name" value="Immunoglobulins"/>
    <property type="match status" value="2"/>
</dbReference>
<name>A0A2Y9Q4J8_DELLE</name>
<keyword evidence="5 17" id="KW-0812">Transmembrane</keyword>
<dbReference type="InterPro" id="IPR036116">
    <property type="entry name" value="FN3_sf"/>
</dbReference>
<keyword evidence="9" id="KW-1015">Disulfide bond</keyword>
<dbReference type="SMART" id="SM00060">
    <property type="entry name" value="FN3"/>
    <property type="match status" value="1"/>
</dbReference>
<dbReference type="Pfam" id="PF25788">
    <property type="entry name" value="Ig_Rha78A_N"/>
    <property type="match status" value="1"/>
</dbReference>
<dbReference type="PROSITE" id="PS50853">
    <property type="entry name" value="FN3"/>
    <property type="match status" value="1"/>
</dbReference>
<dbReference type="CTD" id="3560"/>
<evidence type="ECO:0000256" key="4">
    <source>
        <dbReference type="ARBA" id="ARBA00022475"/>
    </source>
</evidence>
<evidence type="ECO:0000256" key="1">
    <source>
        <dbReference type="ARBA" id="ARBA00004251"/>
    </source>
</evidence>
<evidence type="ECO:0000256" key="16">
    <source>
        <dbReference type="SAM" id="MobiDB-lite"/>
    </source>
</evidence>
<evidence type="ECO:0000313" key="19">
    <source>
        <dbReference type="Proteomes" id="UP000248483"/>
    </source>
</evidence>
<keyword evidence="6" id="KW-0732">Signal</keyword>
<protein>
    <recommendedName>
        <fullName evidence="3">Interleukin-2 receptor subunit beta</fullName>
    </recommendedName>
    <alternativeName>
        <fullName evidence="14">High affinity IL-2 receptor subunit beta</fullName>
    </alternativeName>
    <alternativeName>
        <fullName evidence="13">p70-75</fullName>
    </alternativeName>
</protein>
<feature type="domain" description="Fibronectin type-III" evidence="18">
    <location>
        <begin position="174"/>
        <end position="274"/>
    </location>
</feature>
<evidence type="ECO:0000256" key="3">
    <source>
        <dbReference type="ARBA" id="ARBA00016239"/>
    </source>
</evidence>
<evidence type="ECO:0000256" key="17">
    <source>
        <dbReference type="SAM" id="Phobius"/>
    </source>
</evidence>
<dbReference type="InterPro" id="IPR013783">
    <property type="entry name" value="Ig-like_fold"/>
</dbReference>
<dbReference type="CDD" id="cd00063">
    <property type="entry name" value="FN3"/>
    <property type="match status" value="1"/>
</dbReference>
<comment type="subcellular location">
    <subcellularLocation>
        <location evidence="1">Cell membrane</location>
        <topology evidence="1">Single-pass type I membrane protein</topology>
    </subcellularLocation>
</comment>
<evidence type="ECO:0000256" key="6">
    <source>
        <dbReference type="ARBA" id="ARBA00022729"/>
    </source>
</evidence>
<evidence type="ECO:0000256" key="12">
    <source>
        <dbReference type="ARBA" id="ARBA00026094"/>
    </source>
</evidence>
<comment type="function">
    <text evidence="15">Receptor for interleukin-2. This beta subunit is involved in receptor mediated endocytosis and transduces the mitogenic signals of IL2. Probably in association with IL15RA, involved in the stimulation of neutrophil phagocytosis by IL15.</text>
</comment>
<keyword evidence="4" id="KW-1003">Cell membrane</keyword>
<dbReference type="GO" id="GO:0004896">
    <property type="term" value="F:cytokine receptor activity"/>
    <property type="evidence" value="ECO:0007669"/>
    <property type="project" value="InterPro"/>
</dbReference>
<dbReference type="InterPro" id="IPR040951">
    <property type="entry name" value="IL2RB_N1"/>
</dbReference>
<evidence type="ECO:0000256" key="2">
    <source>
        <dbReference type="ARBA" id="ARBA00008280"/>
    </source>
</evidence>
<dbReference type="SUPFAM" id="SSF49265">
    <property type="entry name" value="Fibronectin type III"/>
    <property type="match status" value="2"/>
</dbReference>
<dbReference type="GO" id="GO:0019976">
    <property type="term" value="F:interleukin-2 binding"/>
    <property type="evidence" value="ECO:0007669"/>
    <property type="project" value="TreeGrafter"/>
</dbReference>
<dbReference type="PROSITE" id="PS01355">
    <property type="entry name" value="HEMATOPO_REC_S_F1"/>
    <property type="match status" value="1"/>
</dbReference>
<dbReference type="Pfam" id="PF18707">
    <property type="entry name" value="IL2RB_N1"/>
    <property type="match status" value="1"/>
</dbReference>
<evidence type="ECO:0000256" key="7">
    <source>
        <dbReference type="ARBA" id="ARBA00022989"/>
    </source>
</evidence>